<dbReference type="GO" id="GO:0016878">
    <property type="term" value="F:acid-thiol ligase activity"/>
    <property type="evidence" value="ECO:0007669"/>
    <property type="project" value="UniProtKB-ARBA"/>
</dbReference>
<evidence type="ECO:0000259" key="2">
    <source>
        <dbReference type="Pfam" id="PF13193"/>
    </source>
</evidence>
<name>A0A1Y5NVL1_9MICO</name>
<evidence type="ECO:0000313" key="3">
    <source>
        <dbReference type="EMBL" id="SBS70466.1"/>
    </source>
</evidence>
<dbReference type="PANTHER" id="PTHR43767">
    <property type="entry name" value="LONG-CHAIN-FATTY-ACID--COA LIGASE"/>
    <property type="match status" value="1"/>
</dbReference>
<dbReference type="Gene3D" id="3.30.300.30">
    <property type="match status" value="1"/>
</dbReference>
<reference evidence="3" key="1">
    <citation type="submission" date="2016-03" db="EMBL/GenBank/DDBJ databases">
        <authorList>
            <person name="Ploux O."/>
        </authorList>
    </citation>
    <scope>NUCLEOTIDE SEQUENCE</scope>
    <source>
        <strain evidence="3">UC1</strain>
    </source>
</reference>
<dbReference type="AlphaFoldDB" id="A0A1Y5NVL1"/>
<dbReference type="Gene3D" id="3.40.50.12780">
    <property type="entry name" value="N-terminal domain of ligase-like"/>
    <property type="match status" value="1"/>
</dbReference>
<gene>
    <name evidence="3" type="ORF">MIPYR_10499</name>
</gene>
<organism evidence="3">
    <name type="scientific">uncultured Microbacterium sp</name>
    <dbReference type="NCBI Taxonomy" id="191216"/>
    <lineage>
        <taxon>Bacteria</taxon>
        <taxon>Bacillati</taxon>
        <taxon>Actinomycetota</taxon>
        <taxon>Actinomycetes</taxon>
        <taxon>Micrococcales</taxon>
        <taxon>Microbacteriaceae</taxon>
        <taxon>Microbacterium</taxon>
        <taxon>environmental samples</taxon>
    </lineage>
</organism>
<dbReference type="InterPro" id="IPR042099">
    <property type="entry name" value="ANL_N_sf"/>
</dbReference>
<dbReference type="InterPro" id="IPR045851">
    <property type="entry name" value="AMP-bd_C_sf"/>
</dbReference>
<dbReference type="InterPro" id="IPR050237">
    <property type="entry name" value="ATP-dep_AMP-bd_enzyme"/>
</dbReference>
<dbReference type="Pfam" id="PF00501">
    <property type="entry name" value="AMP-binding"/>
    <property type="match status" value="1"/>
</dbReference>
<dbReference type="Pfam" id="PF13193">
    <property type="entry name" value="AMP-binding_C"/>
    <property type="match status" value="1"/>
</dbReference>
<proteinExistence type="predicted"/>
<keyword evidence="3" id="KW-0436">Ligase</keyword>
<feature type="domain" description="AMP-dependent synthetase/ligase" evidence="1">
    <location>
        <begin position="21"/>
        <end position="376"/>
    </location>
</feature>
<protein>
    <submittedName>
        <fullName evidence="3">AMP-dependent synthetase and ligase</fullName>
    </submittedName>
</protein>
<evidence type="ECO:0000259" key="1">
    <source>
        <dbReference type="Pfam" id="PF00501"/>
    </source>
</evidence>
<accession>A0A1Y5NVL1</accession>
<dbReference type="SUPFAM" id="SSF56801">
    <property type="entry name" value="Acetyl-CoA synthetase-like"/>
    <property type="match status" value="1"/>
</dbReference>
<dbReference type="InterPro" id="IPR000873">
    <property type="entry name" value="AMP-dep_synth/lig_dom"/>
</dbReference>
<sequence>MTDLGMDQGGDGPHTVGRWLADRAAATPDRTAIDDRGVTIGYAELDDRARELALRLRRAGYGPGDRLATVSGNSIEHVVAFFACARTGIAFVPLSWRLAPRELGEALERSDPALVLVEDEYVGVASEALRRLAVRPPVALLGTTEVEAAVPAKIGPAAPVRPVQDDDALLVVYTSGSEAAPKGVVLSHANCFWNNLALAGAMQLTADDVVLAMLPQFHVAAWNVQPLLAWWVGATVVLERSFQPTRVLQLIVERGVTAMMGVPTQYRQLADDPRFGPAALQRLRIALVGGATMPPDLAAAWARAGVPLTQGYGLTEAAPNVLVLPAAEALRHPGAVGRPYPHVDVCVVDPATLLPLEGAATGELWVRGPSVFRGYLHDDAATARARHGEWLRTGDIVRRDADGVFTIVDRLKDIYISGGENVAPAEVERALRLHPAIVDAAVVGVPDPVWGERGVAFVVRRPGAALGEDEVLAHARAELAGFKVPVRIGFLDELPRSTIEKIARAALRESAAALIEEDAHERR</sequence>
<dbReference type="EMBL" id="FLQR01000001">
    <property type="protein sequence ID" value="SBS70466.1"/>
    <property type="molecule type" value="Genomic_DNA"/>
</dbReference>
<dbReference type="PANTHER" id="PTHR43767:SF1">
    <property type="entry name" value="NONRIBOSOMAL PEPTIDE SYNTHASE PES1 (EUROFUNG)-RELATED"/>
    <property type="match status" value="1"/>
</dbReference>
<dbReference type="InterPro" id="IPR025110">
    <property type="entry name" value="AMP-bd_C"/>
</dbReference>
<feature type="domain" description="AMP-binding enzyme C-terminal" evidence="2">
    <location>
        <begin position="426"/>
        <end position="498"/>
    </location>
</feature>